<dbReference type="Pfam" id="PF00672">
    <property type="entry name" value="HAMP"/>
    <property type="match status" value="1"/>
</dbReference>
<evidence type="ECO:0000256" key="1">
    <source>
        <dbReference type="ARBA" id="ARBA00004651"/>
    </source>
</evidence>
<dbReference type="EMBL" id="JAJEWP010000002">
    <property type="protein sequence ID" value="MCC2616758.1"/>
    <property type="molecule type" value="Genomic_DNA"/>
</dbReference>
<evidence type="ECO:0000256" key="8">
    <source>
        <dbReference type="PROSITE-ProRule" id="PRU00284"/>
    </source>
</evidence>
<evidence type="ECO:0000256" key="6">
    <source>
        <dbReference type="ARBA" id="ARBA00023224"/>
    </source>
</evidence>
<organism evidence="13 14">
    <name type="scientific">Fluctibacter halophilus</name>
    <dbReference type="NCBI Taxonomy" id="226011"/>
    <lineage>
        <taxon>Bacteria</taxon>
        <taxon>Pseudomonadati</taxon>
        <taxon>Pseudomonadota</taxon>
        <taxon>Gammaproteobacteria</taxon>
        <taxon>Alteromonadales</taxon>
        <taxon>Alteromonadaceae</taxon>
        <taxon>Fluctibacter</taxon>
    </lineage>
</organism>
<dbReference type="InterPro" id="IPR004090">
    <property type="entry name" value="Chemotax_Me-accpt_rcpt"/>
</dbReference>
<keyword evidence="6 8" id="KW-0807">Transducer</keyword>
<dbReference type="PROSITE" id="PS51257">
    <property type="entry name" value="PROKAR_LIPOPROTEIN"/>
    <property type="match status" value="1"/>
</dbReference>
<feature type="region of interest" description="Disordered" evidence="9">
    <location>
        <begin position="454"/>
        <end position="481"/>
    </location>
</feature>
<dbReference type="PRINTS" id="PR00260">
    <property type="entry name" value="CHEMTRNSDUCR"/>
</dbReference>
<dbReference type="Gene3D" id="1.10.287.950">
    <property type="entry name" value="Methyl-accepting chemotaxis protein"/>
    <property type="match status" value="1"/>
</dbReference>
<sequence>MLNFSIKQKLLLLSIVPALLLGCLLTTALIVELNSLSDTQLEDSRALLLNDRKHEAKSLIELGVSLVSPLYERNASREEAIALLKHFSFGDSGYFFGYDSKGVRLFNGLDEAGVGNSYWDLKDTNGTYLIRELITAGKNNGLGNGTQYVTYYFPKLGEKTPHPKLSYSVYFPRWDMMLGTGFYIDEIEGHVERIEQKIDDSTTVLLTWLTVISAALIGIAVGIGLLIKRSIIQPLNQVSDSIRDLAAGNGDLTQTVQVSDEHEIGALAGYVNQLTGFLRKMMLDIRDLVQDIRTETGNLESQAIMLDKIALEQQSSTDQIATAVTEMSAASQSVSQSASGAAEAAKQADEQGSVAAGVVDETVASMNGLLEEISRASEVTKRVGSDVEKITDLLQIIESIAEQTNLLALNAAIEAARAGEQGRGFAVVADEVRSLASKTQSSTEQIQNMISSLQSGSNSALDTMQSSLDKSQDTQQRVQETRKSLSMIATATQTINQMNTEIATAAEQQSQVSHDVSNRINEVNEHTHTLAESSANNMQTCNVMKDKTHSLDRLVAQFKL</sequence>
<keyword evidence="3 10" id="KW-0812">Transmembrane</keyword>
<keyword evidence="4 10" id="KW-1133">Transmembrane helix</keyword>
<name>A0ABS8G8K3_9ALTE</name>
<evidence type="ECO:0000256" key="4">
    <source>
        <dbReference type="ARBA" id="ARBA00022989"/>
    </source>
</evidence>
<feature type="compositionally biased region" description="Polar residues" evidence="9">
    <location>
        <begin position="454"/>
        <end position="478"/>
    </location>
</feature>
<dbReference type="SMART" id="SM01049">
    <property type="entry name" value="Cache_2"/>
    <property type="match status" value="1"/>
</dbReference>
<keyword evidence="5 10" id="KW-0472">Membrane</keyword>
<evidence type="ECO:0000256" key="5">
    <source>
        <dbReference type="ARBA" id="ARBA00023136"/>
    </source>
</evidence>
<dbReference type="PANTHER" id="PTHR32089:SF119">
    <property type="entry name" value="METHYL-ACCEPTING CHEMOTAXIS PROTEIN CTPL"/>
    <property type="match status" value="1"/>
</dbReference>
<dbReference type="PROSITE" id="PS50111">
    <property type="entry name" value="CHEMOTAXIS_TRANSDUC_2"/>
    <property type="match status" value="1"/>
</dbReference>
<dbReference type="RefSeq" id="WP_229160389.1">
    <property type="nucleotide sequence ID" value="NZ_JAJEWP010000002.1"/>
</dbReference>
<evidence type="ECO:0000256" key="2">
    <source>
        <dbReference type="ARBA" id="ARBA00022475"/>
    </source>
</evidence>
<dbReference type="Gene3D" id="3.30.450.20">
    <property type="entry name" value="PAS domain"/>
    <property type="match status" value="1"/>
</dbReference>
<evidence type="ECO:0000313" key="13">
    <source>
        <dbReference type="EMBL" id="MCC2616758.1"/>
    </source>
</evidence>
<evidence type="ECO:0000256" key="9">
    <source>
        <dbReference type="SAM" id="MobiDB-lite"/>
    </source>
</evidence>
<accession>A0ABS8G8K3</accession>
<feature type="domain" description="Methyl-accepting transducer" evidence="11">
    <location>
        <begin position="288"/>
        <end position="524"/>
    </location>
</feature>
<dbReference type="Pfam" id="PF17200">
    <property type="entry name" value="sCache_2"/>
    <property type="match status" value="1"/>
</dbReference>
<dbReference type="InterPro" id="IPR033480">
    <property type="entry name" value="sCache_2"/>
</dbReference>
<evidence type="ECO:0000313" key="14">
    <source>
        <dbReference type="Proteomes" id="UP001520878"/>
    </source>
</evidence>
<feature type="transmembrane region" description="Helical" evidence="10">
    <location>
        <begin position="205"/>
        <end position="227"/>
    </location>
</feature>
<evidence type="ECO:0000259" key="12">
    <source>
        <dbReference type="PROSITE" id="PS50885"/>
    </source>
</evidence>
<dbReference type="CDD" id="cd06225">
    <property type="entry name" value="HAMP"/>
    <property type="match status" value="1"/>
</dbReference>
<dbReference type="InterPro" id="IPR004089">
    <property type="entry name" value="MCPsignal_dom"/>
</dbReference>
<dbReference type="CDD" id="cd11386">
    <property type="entry name" value="MCP_signal"/>
    <property type="match status" value="1"/>
</dbReference>
<dbReference type="Proteomes" id="UP001520878">
    <property type="component" value="Unassembled WGS sequence"/>
</dbReference>
<protein>
    <submittedName>
        <fullName evidence="13">Methyl-accepting chemotaxis protein</fullName>
    </submittedName>
</protein>
<dbReference type="PANTHER" id="PTHR32089">
    <property type="entry name" value="METHYL-ACCEPTING CHEMOTAXIS PROTEIN MCPB"/>
    <property type="match status" value="1"/>
</dbReference>
<evidence type="ECO:0000256" key="7">
    <source>
        <dbReference type="ARBA" id="ARBA00029447"/>
    </source>
</evidence>
<reference evidence="13 14" key="1">
    <citation type="submission" date="2021-10" db="EMBL/GenBank/DDBJ databases">
        <title>Draft genome of Aestuariibacter halophilus JC2043.</title>
        <authorList>
            <person name="Emsley S.A."/>
            <person name="Pfannmuller K.M."/>
            <person name="Ushijima B."/>
            <person name="Saw J.H."/>
            <person name="Videau P."/>
        </authorList>
    </citation>
    <scope>NUCLEOTIDE SEQUENCE [LARGE SCALE GENOMIC DNA]</scope>
    <source>
        <strain evidence="13 14">JC2043</strain>
    </source>
</reference>
<dbReference type="SMART" id="SM00283">
    <property type="entry name" value="MA"/>
    <property type="match status" value="1"/>
</dbReference>
<evidence type="ECO:0000259" key="11">
    <source>
        <dbReference type="PROSITE" id="PS50111"/>
    </source>
</evidence>
<gene>
    <name evidence="13" type="ORF">LJ739_10940</name>
</gene>
<evidence type="ECO:0000256" key="3">
    <source>
        <dbReference type="ARBA" id="ARBA00022692"/>
    </source>
</evidence>
<dbReference type="SMART" id="SM00304">
    <property type="entry name" value="HAMP"/>
    <property type="match status" value="1"/>
</dbReference>
<dbReference type="SUPFAM" id="SSF58104">
    <property type="entry name" value="Methyl-accepting chemotaxis protein (MCP) signaling domain"/>
    <property type="match status" value="1"/>
</dbReference>
<feature type="domain" description="HAMP" evidence="12">
    <location>
        <begin position="229"/>
        <end position="283"/>
    </location>
</feature>
<dbReference type="Pfam" id="PF00015">
    <property type="entry name" value="MCPsignal"/>
    <property type="match status" value="1"/>
</dbReference>
<dbReference type="InterPro" id="IPR003660">
    <property type="entry name" value="HAMP_dom"/>
</dbReference>
<comment type="caution">
    <text evidence="13">The sequence shown here is derived from an EMBL/GenBank/DDBJ whole genome shotgun (WGS) entry which is preliminary data.</text>
</comment>
<evidence type="ECO:0000256" key="10">
    <source>
        <dbReference type="SAM" id="Phobius"/>
    </source>
</evidence>
<comment type="subcellular location">
    <subcellularLocation>
        <location evidence="1">Cell membrane</location>
        <topology evidence="1">Multi-pass membrane protein</topology>
    </subcellularLocation>
</comment>
<dbReference type="PROSITE" id="PS50885">
    <property type="entry name" value="HAMP"/>
    <property type="match status" value="1"/>
</dbReference>
<comment type="similarity">
    <text evidence="7">Belongs to the methyl-accepting chemotaxis (MCP) protein family.</text>
</comment>
<keyword evidence="14" id="KW-1185">Reference proteome</keyword>
<keyword evidence="2" id="KW-1003">Cell membrane</keyword>
<proteinExistence type="inferred from homology"/>